<feature type="transmembrane region" description="Helical" evidence="1">
    <location>
        <begin position="248"/>
        <end position="268"/>
    </location>
</feature>
<dbReference type="Gene3D" id="1.25.40.10">
    <property type="entry name" value="Tetratricopeptide repeat domain"/>
    <property type="match status" value="2"/>
</dbReference>
<feature type="transmembrane region" description="Helical" evidence="1">
    <location>
        <begin position="207"/>
        <end position="228"/>
    </location>
</feature>
<feature type="transmembrane region" description="Helical" evidence="1">
    <location>
        <begin position="16"/>
        <end position="38"/>
    </location>
</feature>
<feature type="transmembrane region" description="Helical" evidence="1">
    <location>
        <begin position="280"/>
        <end position="297"/>
    </location>
</feature>
<keyword evidence="1" id="KW-1133">Transmembrane helix</keyword>
<evidence type="ECO:0008006" key="4">
    <source>
        <dbReference type="Google" id="ProtNLM"/>
    </source>
</evidence>
<feature type="transmembrane region" description="Helical" evidence="1">
    <location>
        <begin position="318"/>
        <end position="337"/>
    </location>
</feature>
<dbReference type="SUPFAM" id="SSF48452">
    <property type="entry name" value="TPR-like"/>
    <property type="match status" value="1"/>
</dbReference>
<sequence length="1013" mass="116215">MSKIKFWKGWDTDTKYPYLFLLLLSLLALTIGVFYYFAGEDYAYAWDKITDLQVVPVPVHEVSRLLENFTLTADGYLLFEQYDVAPPTTNTTAATLFLGFIALSIAFYTAAISTMKRIPYFVGVLLLMLFLASFYFDELSIFGAGTSQTTLLVSIILLAAGSYSFQAFLPQTKFSLRLLVMLGIVGMLGVIFYSEADFSAELVTLHLVNYSSIGTLLVTLLFMLWVSYENVNALLWINTQGKTPERRFSLWQFILVTVLYLLNLLLLYLRHIGYLHADLLYINAYVILLLSTIAGFWGMRQREAYYKKLFPFRPTGAVLYLVFATIAFASIGYAFATANDTYIALFRDLVVYTHLAFGFVFFIYVMINFGRLIEQRLPVYKVVYEPKSFSLVSFFIMGIILCAILIVRTQYRSYTYAFAGHYSYLGDLYAASGNDILAERYYVESDVYDVNNVKANYSLAALYRKTDQRNNEILRLKDAITKRPNPKLYVRLANLYDEKQYFFEKLYVLQEGIDKFPESSEIYNNLALMYAQTNVQDSTEYYFNLAQEHASDKDFIYSNRLAYYTRQAMLEPARTLLDESTKGKYKTLRSNTAVLRQLLGLDPREKEAYTPDSLESVEDLTLFYNQTISRLNSGDTARIEPINRYLSSPGNQLFFEDLLYLKGLVHHYNGRPREGRRLLENLALQAEAKSGYYSYALGLWMLEERNYKAAASYFKRAKDNGYQYAFLAHGYALALAGQPQKAVEALQEVGFTENEAAIAVAQDLMNVLQQDVSTILQEAPDKDKVQYMIAFLPQLQKEEVNALVQAVEDKDLKRRALIARVNYLMAKQSWKEAFDAIQDASTKLQPEGELRSALNLQQLRLWLNTGKYDVLLSKMDQLYLTDRDKRQHLYFKAKVAEAKGRTEEAATKYEQAVKMLLYDEEVVLSAANFFNKHEPKTEKAYNILLSGITYNPYAAELYKAYALESVEQGLYSYADQAKEALQSLLPASEYSTFIQKLDKKRQEAAARADEWQL</sequence>
<dbReference type="RefSeq" id="WP_187067186.1">
    <property type="nucleotide sequence ID" value="NZ_JACRVF010000002.1"/>
</dbReference>
<gene>
    <name evidence="2" type="ORF">H8S84_10085</name>
</gene>
<evidence type="ECO:0000313" key="3">
    <source>
        <dbReference type="Proteomes" id="UP000603640"/>
    </source>
</evidence>
<proteinExistence type="predicted"/>
<protein>
    <recommendedName>
        <fullName evidence="4">Tetratricopeptide repeat protein</fullName>
    </recommendedName>
</protein>
<name>A0A923N960_9BACT</name>
<comment type="caution">
    <text evidence="2">The sequence shown here is derived from an EMBL/GenBank/DDBJ whole genome shotgun (WGS) entry which is preliminary data.</text>
</comment>
<keyword evidence="3" id="KW-1185">Reference proteome</keyword>
<feature type="transmembrane region" description="Helical" evidence="1">
    <location>
        <begin position="92"/>
        <end position="111"/>
    </location>
</feature>
<evidence type="ECO:0000313" key="2">
    <source>
        <dbReference type="EMBL" id="MBC5993182.1"/>
    </source>
</evidence>
<reference evidence="2" key="1">
    <citation type="submission" date="2020-08" db="EMBL/GenBank/DDBJ databases">
        <title>Pontibacter sp. SD6 16S ribosomal RNA gene Genome sequencing and assembly.</title>
        <authorList>
            <person name="Kang M."/>
        </authorList>
    </citation>
    <scope>NUCLEOTIDE SEQUENCE</scope>
    <source>
        <strain evidence="2">SD6</strain>
    </source>
</reference>
<dbReference type="AlphaFoldDB" id="A0A923N960"/>
<dbReference type="InterPro" id="IPR011990">
    <property type="entry name" value="TPR-like_helical_dom_sf"/>
</dbReference>
<feature type="transmembrane region" description="Helical" evidence="1">
    <location>
        <begin position="349"/>
        <end position="367"/>
    </location>
</feature>
<feature type="transmembrane region" description="Helical" evidence="1">
    <location>
        <begin position="176"/>
        <end position="195"/>
    </location>
</feature>
<feature type="transmembrane region" description="Helical" evidence="1">
    <location>
        <begin position="148"/>
        <end position="169"/>
    </location>
</feature>
<evidence type="ECO:0000256" key="1">
    <source>
        <dbReference type="SAM" id="Phobius"/>
    </source>
</evidence>
<accession>A0A923N960</accession>
<feature type="transmembrane region" description="Helical" evidence="1">
    <location>
        <begin position="388"/>
        <end position="407"/>
    </location>
</feature>
<dbReference type="EMBL" id="JACRVF010000002">
    <property type="protein sequence ID" value="MBC5993182.1"/>
    <property type="molecule type" value="Genomic_DNA"/>
</dbReference>
<keyword evidence="1" id="KW-0472">Membrane</keyword>
<organism evidence="2 3">
    <name type="scientific">Pontibacter cellulosilyticus</name>
    <dbReference type="NCBI Taxonomy" id="1720253"/>
    <lineage>
        <taxon>Bacteria</taxon>
        <taxon>Pseudomonadati</taxon>
        <taxon>Bacteroidota</taxon>
        <taxon>Cytophagia</taxon>
        <taxon>Cytophagales</taxon>
        <taxon>Hymenobacteraceae</taxon>
        <taxon>Pontibacter</taxon>
    </lineage>
</organism>
<keyword evidence="1" id="KW-0812">Transmembrane</keyword>
<dbReference type="Proteomes" id="UP000603640">
    <property type="component" value="Unassembled WGS sequence"/>
</dbReference>
<feature type="transmembrane region" description="Helical" evidence="1">
    <location>
        <begin position="118"/>
        <end position="136"/>
    </location>
</feature>